<reference evidence="9" key="1">
    <citation type="journal article" date="2019" name="Int. J. Syst. Evol. Microbiol.">
        <title>The Global Catalogue of Microorganisms (GCM) 10K type strain sequencing project: providing services to taxonomists for standard genome sequencing and annotation.</title>
        <authorList>
            <consortium name="The Broad Institute Genomics Platform"/>
            <consortium name="The Broad Institute Genome Sequencing Center for Infectious Disease"/>
            <person name="Wu L."/>
            <person name="Ma J."/>
        </authorList>
    </citation>
    <scope>NUCLEOTIDE SEQUENCE [LARGE SCALE GENOMIC DNA]</scope>
    <source>
        <strain evidence="9">CGMCC 4.6946</strain>
    </source>
</reference>
<dbReference type="Pfam" id="PF01029">
    <property type="entry name" value="NusB"/>
    <property type="match status" value="1"/>
</dbReference>
<name>A0ABV9TJK4_9MICC</name>
<feature type="binding site" evidence="5">
    <location>
        <position position="416"/>
    </location>
    <ligand>
        <name>S-adenosyl-L-methionine</name>
        <dbReference type="ChEBI" id="CHEBI:59789"/>
    </ligand>
</feature>
<evidence type="ECO:0000256" key="2">
    <source>
        <dbReference type="ARBA" id="ARBA00022679"/>
    </source>
</evidence>
<evidence type="ECO:0000259" key="7">
    <source>
        <dbReference type="PROSITE" id="PS51686"/>
    </source>
</evidence>
<dbReference type="GO" id="GO:0032259">
    <property type="term" value="P:methylation"/>
    <property type="evidence" value="ECO:0007669"/>
    <property type="project" value="UniProtKB-KW"/>
</dbReference>
<evidence type="ECO:0000313" key="9">
    <source>
        <dbReference type="Proteomes" id="UP001595797"/>
    </source>
</evidence>
<feature type="domain" description="SAM-dependent MTase RsmB/NOP-type" evidence="7">
    <location>
        <begin position="230"/>
        <end position="547"/>
    </location>
</feature>
<dbReference type="PRINTS" id="PR02008">
    <property type="entry name" value="RCMTFAMILY"/>
</dbReference>
<dbReference type="Gene3D" id="1.10.940.10">
    <property type="entry name" value="NusB-like"/>
    <property type="match status" value="1"/>
</dbReference>
<feature type="active site" description="Nucleophile" evidence="5">
    <location>
        <position position="469"/>
    </location>
</feature>
<dbReference type="SUPFAM" id="SSF53335">
    <property type="entry name" value="S-adenosyl-L-methionine-dependent methyltransferases"/>
    <property type="match status" value="1"/>
</dbReference>
<comment type="similarity">
    <text evidence="5">Belongs to the class I-like SAM-binding methyltransferase superfamily. RsmB/NOP family.</text>
</comment>
<dbReference type="InterPro" id="IPR001678">
    <property type="entry name" value="MeTrfase_RsmB-F_NOP2_dom"/>
</dbReference>
<proteinExistence type="inferred from homology"/>
<dbReference type="CDD" id="cd02440">
    <property type="entry name" value="AdoMet_MTases"/>
    <property type="match status" value="1"/>
</dbReference>
<dbReference type="Proteomes" id="UP001595797">
    <property type="component" value="Unassembled WGS sequence"/>
</dbReference>
<feature type="binding site" evidence="5">
    <location>
        <position position="392"/>
    </location>
    <ligand>
        <name>S-adenosyl-L-methionine</name>
        <dbReference type="ChEBI" id="CHEBI:59789"/>
    </ligand>
</feature>
<evidence type="ECO:0000256" key="6">
    <source>
        <dbReference type="SAM" id="MobiDB-lite"/>
    </source>
</evidence>
<evidence type="ECO:0000313" key="8">
    <source>
        <dbReference type="EMBL" id="MFC4903591.1"/>
    </source>
</evidence>
<sequence length="547" mass="58111">MSERESRGRDDRRRDRQDDRRDDRQDDRRGGRDRRPGDERRNARGHERNRRPRTERTFSSAAPAARTRRADPARLAAFETLRAVSEEGAYGNLVLPKAVRAHRLDRRDAGFATELAYGALRWQGTWDAVLSRCVDRPLADLDGAVLDALRLGVHQLLAMRVPDHAALDQTVGLVRAVVGAGPGSLVNAVLRKVAARDLPAWIAELSEDAADETARLGLAHAHPAWQVRALRQALVAHGRSGTELEALLAADNEAPVVNLVALPGLGELTEALEAGAQKGALVPGSALSSGGDLHRLSSVRAGGVRVQDAGSQLVARALAAAGGGSAGAGDGRGERWLDLCAGPGGKAALLAALAAERGAHLTANEVAPHRAELVRQALRPVPGHAWSVRTGDGRAAGELLGGRPAEEAGYDRVLVDAPCTGLGALRRRPESRWRRTPRDLAELGPLQRELLEAALDVARPGGTVAYATCSPHAAETLAVVQDVLGRREDVELLDALGPARAAALPGALEGDRDPSRPWEGAAGPATVQLWPHVHGADAMFLALLRKR</sequence>
<dbReference type="EMBL" id="JBHSIW010000008">
    <property type="protein sequence ID" value="MFC4903591.1"/>
    <property type="molecule type" value="Genomic_DNA"/>
</dbReference>
<comment type="caution">
    <text evidence="8">The sequence shown here is derived from an EMBL/GenBank/DDBJ whole genome shotgun (WGS) entry which is preliminary data.</text>
</comment>
<feature type="binding site" evidence="5">
    <location>
        <begin position="340"/>
        <end position="346"/>
    </location>
    <ligand>
        <name>S-adenosyl-L-methionine</name>
        <dbReference type="ChEBI" id="CHEBI:59789"/>
    </ligand>
</feature>
<evidence type="ECO:0000256" key="5">
    <source>
        <dbReference type="PROSITE-ProRule" id="PRU01023"/>
    </source>
</evidence>
<dbReference type="GO" id="GO:0008168">
    <property type="term" value="F:methyltransferase activity"/>
    <property type="evidence" value="ECO:0007669"/>
    <property type="project" value="UniProtKB-KW"/>
</dbReference>
<keyword evidence="3 5" id="KW-0949">S-adenosyl-L-methionine</keyword>
<dbReference type="InterPro" id="IPR035926">
    <property type="entry name" value="NusB-like_sf"/>
</dbReference>
<dbReference type="RefSeq" id="WP_277550357.1">
    <property type="nucleotide sequence ID" value="NZ_JARAMH010000003.1"/>
</dbReference>
<keyword evidence="4 5" id="KW-0694">RNA-binding</keyword>
<organism evidence="8 9">
    <name type="scientific">Kocuria oceani</name>
    <dbReference type="NCBI Taxonomy" id="988827"/>
    <lineage>
        <taxon>Bacteria</taxon>
        <taxon>Bacillati</taxon>
        <taxon>Actinomycetota</taxon>
        <taxon>Actinomycetes</taxon>
        <taxon>Micrococcales</taxon>
        <taxon>Micrococcaceae</taxon>
        <taxon>Kocuria</taxon>
    </lineage>
</organism>
<dbReference type="InterPro" id="IPR029063">
    <property type="entry name" value="SAM-dependent_MTases_sf"/>
</dbReference>
<dbReference type="InterPro" id="IPR023267">
    <property type="entry name" value="RCMT"/>
</dbReference>
<dbReference type="PANTHER" id="PTHR22807">
    <property type="entry name" value="NOP2 YEAST -RELATED NOL1/NOP2/FMU SUN DOMAIN-CONTAINING"/>
    <property type="match status" value="1"/>
</dbReference>
<dbReference type="PROSITE" id="PS51686">
    <property type="entry name" value="SAM_MT_RSMB_NOP"/>
    <property type="match status" value="1"/>
</dbReference>
<dbReference type="SUPFAM" id="SSF48013">
    <property type="entry name" value="NusB-like"/>
    <property type="match status" value="1"/>
</dbReference>
<feature type="compositionally biased region" description="Basic and acidic residues" evidence="6">
    <location>
        <begin position="1"/>
        <end position="56"/>
    </location>
</feature>
<keyword evidence="9" id="KW-1185">Reference proteome</keyword>
<dbReference type="PANTHER" id="PTHR22807:SF53">
    <property type="entry name" value="RIBOSOMAL RNA SMALL SUBUNIT METHYLTRANSFERASE B-RELATED"/>
    <property type="match status" value="1"/>
</dbReference>
<dbReference type="Gene3D" id="3.40.50.150">
    <property type="entry name" value="Vaccinia Virus protein VP39"/>
    <property type="match status" value="1"/>
</dbReference>
<keyword evidence="2 5" id="KW-0808">Transferase</keyword>
<evidence type="ECO:0000256" key="4">
    <source>
        <dbReference type="ARBA" id="ARBA00022884"/>
    </source>
</evidence>
<dbReference type="InterPro" id="IPR049560">
    <property type="entry name" value="MeTrfase_RsmB-F_NOP2_cat"/>
</dbReference>
<protein>
    <submittedName>
        <fullName evidence="8">RsmB/NOP family class I SAM-dependent RNA methyltransferase</fullName>
        <ecNumber evidence="8">2.1.1.-</ecNumber>
    </submittedName>
</protein>
<keyword evidence="1 5" id="KW-0489">Methyltransferase</keyword>
<dbReference type="Pfam" id="PF01189">
    <property type="entry name" value="Methyltr_RsmB-F"/>
    <property type="match status" value="1"/>
</dbReference>
<evidence type="ECO:0000256" key="3">
    <source>
        <dbReference type="ARBA" id="ARBA00022691"/>
    </source>
</evidence>
<feature type="region of interest" description="Disordered" evidence="6">
    <location>
        <begin position="1"/>
        <end position="71"/>
    </location>
</feature>
<accession>A0ABV9TJK4</accession>
<dbReference type="EC" id="2.1.1.-" evidence="8"/>
<dbReference type="InterPro" id="IPR006027">
    <property type="entry name" value="NusB_RsmB_TIM44"/>
</dbReference>
<evidence type="ECO:0000256" key="1">
    <source>
        <dbReference type="ARBA" id="ARBA00022603"/>
    </source>
</evidence>
<gene>
    <name evidence="8" type="ORF">ACFPCS_08445</name>
</gene>
<feature type="binding site" evidence="5">
    <location>
        <position position="365"/>
    </location>
    <ligand>
        <name>S-adenosyl-L-methionine</name>
        <dbReference type="ChEBI" id="CHEBI:59789"/>
    </ligand>
</feature>